<evidence type="ECO:0000313" key="4">
    <source>
        <dbReference type="Proteomes" id="UP000243719"/>
    </source>
</evidence>
<dbReference type="InterPro" id="IPR006680">
    <property type="entry name" value="Amidohydro-rel"/>
</dbReference>
<dbReference type="Pfam" id="PF04909">
    <property type="entry name" value="Amidohydro_2"/>
    <property type="match status" value="1"/>
</dbReference>
<protein>
    <submittedName>
        <fullName evidence="3">Predicted metal-dependent hydrolase, TIM-barrel fold</fullName>
    </submittedName>
</protein>
<reference evidence="4" key="1">
    <citation type="submission" date="2016-09" db="EMBL/GenBank/DDBJ databases">
        <authorList>
            <person name="Varghese N."/>
            <person name="Submissions S."/>
        </authorList>
    </citation>
    <scope>NUCLEOTIDE SEQUENCE [LARGE SCALE GENOMIC DNA]</scope>
    <source>
        <strain evidence="4">JS23</strain>
    </source>
</reference>
<comment type="similarity">
    <text evidence="1">Belongs to the metallo-dependent hydrolases superfamily.</text>
</comment>
<dbReference type="Proteomes" id="UP000243719">
    <property type="component" value="Unassembled WGS sequence"/>
</dbReference>
<dbReference type="AlphaFoldDB" id="A0A1H2PMS2"/>
<dbReference type="Gene3D" id="3.20.20.140">
    <property type="entry name" value="Metal-dependent hydrolases"/>
    <property type="match status" value="1"/>
</dbReference>
<dbReference type="RefSeq" id="WP_091905139.1">
    <property type="nucleotide sequence ID" value="NZ_FNLO01000002.1"/>
</dbReference>
<evidence type="ECO:0000259" key="2">
    <source>
        <dbReference type="Pfam" id="PF04909"/>
    </source>
</evidence>
<dbReference type="PANTHER" id="PTHR43569">
    <property type="entry name" value="AMIDOHYDROLASE"/>
    <property type="match status" value="1"/>
</dbReference>
<dbReference type="EMBL" id="FNLO01000002">
    <property type="protein sequence ID" value="SDV47052.1"/>
    <property type="molecule type" value="Genomic_DNA"/>
</dbReference>
<name>A0A1H2PMS2_9BURK</name>
<dbReference type="InterPro" id="IPR052350">
    <property type="entry name" value="Metallo-dep_Lactonases"/>
</dbReference>
<dbReference type="OrthoDB" id="9787654at2"/>
<sequence length="329" mass="36296">MSTRPDTANPPVYDGPIIDAHQHFWEPDKNDYPWLAPGTLIPFRYGNYEAIKGAYLPADLLRDAGHHKIVGTVYMEAEWAPDDALGETRYIHDLAHRTGFPNAMIAQAWLDHPDAHEALRQQAQFPLVRSVRHKPGGAGSPEAARSTKSLMVNDAWRRGYSALAGLGLHFDLQAAWWHLGEARRLADDFPDTKIILNHTGLPSDRSEAGLAGWAAAMRELADAPNVFVKISGLGLPDRPWRIDENAWIIRETIAIFGVERAMFASNFPVDSLCGSYATIFDGFKTATRDMTPVEQQRLFFSNAQAIYRPRLPASIGGSVHPAVAAPLGG</sequence>
<dbReference type="SUPFAM" id="SSF51556">
    <property type="entry name" value="Metallo-dependent hydrolases"/>
    <property type="match status" value="1"/>
</dbReference>
<gene>
    <name evidence="3" type="ORF">SAMN05216551_102226</name>
</gene>
<feature type="domain" description="Amidohydrolase-related" evidence="2">
    <location>
        <begin position="18"/>
        <end position="308"/>
    </location>
</feature>
<dbReference type="PANTHER" id="PTHR43569:SF1">
    <property type="entry name" value="BLL3371 PROTEIN"/>
    <property type="match status" value="1"/>
</dbReference>
<dbReference type="STRING" id="1770053.SAMN05216551_102226"/>
<keyword evidence="4" id="KW-1185">Reference proteome</keyword>
<dbReference type="GO" id="GO:0016787">
    <property type="term" value="F:hydrolase activity"/>
    <property type="evidence" value="ECO:0007669"/>
    <property type="project" value="UniProtKB-KW"/>
</dbReference>
<organism evidence="3 4">
    <name type="scientific">Chitinasiproducens palmae</name>
    <dbReference type="NCBI Taxonomy" id="1770053"/>
    <lineage>
        <taxon>Bacteria</taxon>
        <taxon>Pseudomonadati</taxon>
        <taxon>Pseudomonadota</taxon>
        <taxon>Betaproteobacteria</taxon>
        <taxon>Burkholderiales</taxon>
        <taxon>Burkholderiaceae</taxon>
        <taxon>Chitinasiproducens</taxon>
    </lineage>
</organism>
<dbReference type="InterPro" id="IPR032466">
    <property type="entry name" value="Metal_Hydrolase"/>
</dbReference>
<evidence type="ECO:0000256" key="1">
    <source>
        <dbReference type="ARBA" id="ARBA00038310"/>
    </source>
</evidence>
<evidence type="ECO:0000313" key="3">
    <source>
        <dbReference type="EMBL" id="SDV47052.1"/>
    </source>
</evidence>
<keyword evidence="3" id="KW-0378">Hydrolase</keyword>
<proteinExistence type="inferred from homology"/>
<accession>A0A1H2PMS2</accession>